<keyword evidence="2" id="KW-0808">Transferase</keyword>
<dbReference type="Gene3D" id="3.40.1280.10">
    <property type="match status" value="1"/>
</dbReference>
<dbReference type="PANTHER" id="PTHR43191">
    <property type="entry name" value="RRNA METHYLTRANSFERASE 3"/>
    <property type="match status" value="1"/>
</dbReference>
<dbReference type="Gene3D" id="3.30.1330.30">
    <property type="match status" value="1"/>
</dbReference>
<evidence type="ECO:0000259" key="3">
    <source>
        <dbReference type="Pfam" id="PF00588"/>
    </source>
</evidence>
<accession>A0ABW5X958</accession>
<dbReference type="InterPro" id="IPR001537">
    <property type="entry name" value="SpoU_MeTrfase"/>
</dbReference>
<keyword evidence="1 5" id="KW-0489">Methyltransferase</keyword>
<dbReference type="InterPro" id="IPR054578">
    <property type="entry name" value="SpoU_sub_bind-like_N"/>
</dbReference>
<evidence type="ECO:0000256" key="2">
    <source>
        <dbReference type="ARBA" id="ARBA00022679"/>
    </source>
</evidence>
<gene>
    <name evidence="5" type="ORF">ACFSYH_00230</name>
</gene>
<evidence type="ECO:0000313" key="6">
    <source>
        <dbReference type="Proteomes" id="UP001597391"/>
    </source>
</evidence>
<reference evidence="6" key="1">
    <citation type="journal article" date="2019" name="Int. J. Syst. Evol. Microbiol.">
        <title>The Global Catalogue of Microorganisms (GCM) 10K type strain sequencing project: providing services to taxonomists for standard genome sequencing and annotation.</title>
        <authorList>
            <consortium name="The Broad Institute Genomics Platform"/>
            <consortium name="The Broad Institute Genome Sequencing Center for Infectious Disease"/>
            <person name="Wu L."/>
            <person name="Ma J."/>
        </authorList>
    </citation>
    <scope>NUCLEOTIDE SEQUENCE [LARGE SCALE GENOMIC DNA]</scope>
    <source>
        <strain evidence="6">KCTC 33576</strain>
    </source>
</reference>
<proteinExistence type="predicted"/>
<evidence type="ECO:0000313" key="5">
    <source>
        <dbReference type="EMBL" id="MFD2839000.1"/>
    </source>
</evidence>
<feature type="domain" description="tRNA/rRNA methyltransferase SpoU type" evidence="3">
    <location>
        <begin position="119"/>
        <end position="262"/>
    </location>
</feature>
<evidence type="ECO:0000259" key="4">
    <source>
        <dbReference type="Pfam" id="PF22655"/>
    </source>
</evidence>
<dbReference type="RefSeq" id="WP_377464399.1">
    <property type="nucleotide sequence ID" value="NZ_JBHUOP010000001.1"/>
</dbReference>
<dbReference type="EMBL" id="JBHUOP010000001">
    <property type="protein sequence ID" value="MFD2839000.1"/>
    <property type="molecule type" value="Genomic_DNA"/>
</dbReference>
<dbReference type="Pfam" id="PF22655">
    <property type="entry name" value="SpoU_sub_bind_like"/>
    <property type="match status" value="1"/>
</dbReference>
<dbReference type="InterPro" id="IPR029028">
    <property type="entry name" value="Alpha/beta_knot_MTases"/>
</dbReference>
<keyword evidence="6" id="KW-1185">Reference proteome</keyword>
<comment type="caution">
    <text evidence="5">The sequence shown here is derived from an EMBL/GenBank/DDBJ whole genome shotgun (WGS) entry which is preliminary data.</text>
</comment>
<dbReference type="Pfam" id="PF00588">
    <property type="entry name" value="SpoU_methylase"/>
    <property type="match status" value="1"/>
</dbReference>
<dbReference type="SUPFAM" id="SSF55315">
    <property type="entry name" value="L30e-like"/>
    <property type="match status" value="1"/>
</dbReference>
<dbReference type="InterPro" id="IPR029026">
    <property type="entry name" value="tRNA_m1G_MTases_N"/>
</dbReference>
<dbReference type="GO" id="GO:0032259">
    <property type="term" value="P:methylation"/>
    <property type="evidence" value="ECO:0007669"/>
    <property type="project" value="UniProtKB-KW"/>
</dbReference>
<name>A0ABW5X958_9MICO</name>
<dbReference type="PANTHER" id="PTHR43191:SF2">
    <property type="entry name" value="RRNA METHYLTRANSFERASE 3, MITOCHONDRIAL"/>
    <property type="match status" value="1"/>
</dbReference>
<sequence length="272" mass="29383">MGLLKISVKNARYQQIEALLTNRNKRTRAGEFVVQGVRPINMALEHGWDITTLIYPSDRKLSEWAHDITQIECDKIAMTSELMNELSGKEDGSTEAIALVSLPADDLSRIPVPQDFLGVVFDRPTQPGNIGTIVRSADALGANGLIVTGHAADPYDPKAVRATTGSLFSLPVVRENSQEVVSTWVEQQRAAGVPIVVAATDEHGDTDVWDFDFTVPVLLLVGNETSGLSKAWREAADVTLSIPMTGSASSLNAGNAATLLMYEALRQRSARA</sequence>
<dbReference type="InterPro" id="IPR051259">
    <property type="entry name" value="rRNA_Methyltransferase"/>
</dbReference>
<organism evidence="5 6">
    <name type="scientific">Populibacterium corticicola</name>
    <dbReference type="NCBI Taxonomy" id="1812826"/>
    <lineage>
        <taxon>Bacteria</taxon>
        <taxon>Bacillati</taxon>
        <taxon>Actinomycetota</taxon>
        <taxon>Actinomycetes</taxon>
        <taxon>Micrococcales</taxon>
        <taxon>Jonesiaceae</taxon>
        <taxon>Populibacterium</taxon>
    </lineage>
</organism>
<dbReference type="SUPFAM" id="SSF75217">
    <property type="entry name" value="alpha/beta knot"/>
    <property type="match status" value="1"/>
</dbReference>
<evidence type="ECO:0000256" key="1">
    <source>
        <dbReference type="ARBA" id="ARBA00022603"/>
    </source>
</evidence>
<dbReference type="InterPro" id="IPR029064">
    <property type="entry name" value="Ribosomal_eL30-like_sf"/>
</dbReference>
<dbReference type="GO" id="GO:0008168">
    <property type="term" value="F:methyltransferase activity"/>
    <property type="evidence" value="ECO:0007669"/>
    <property type="project" value="UniProtKB-KW"/>
</dbReference>
<dbReference type="Proteomes" id="UP001597391">
    <property type="component" value="Unassembled WGS sequence"/>
</dbReference>
<feature type="domain" description="SpoU L30e-like N-terminal" evidence="4">
    <location>
        <begin position="10"/>
        <end position="98"/>
    </location>
</feature>
<protein>
    <submittedName>
        <fullName evidence="5">TrmH family RNA methyltransferase</fullName>
    </submittedName>
</protein>